<dbReference type="Gene3D" id="3.40.1440.10">
    <property type="entry name" value="GIY-YIG endonuclease"/>
    <property type="match status" value="1"/>
</dbReference>
<name>A0A8A9WFJ0_9PEZI</name>
<dbReference type="AlphaFoldDB" id="A0A8A9WFJ0"/>
<dbReference type="SMART" id="SM00465">
    <property type="entry name" value="GIYc"/>
    <property type="match status" value="1"/>
</dbReference>
<sequence>MSPFSGWSGKGLTLKGYSPPVMRIIGNKLGEFQEILRLSKLEAKHIHFNNKYVRSTTSRILYNSTTSAQDLTFYQYFIHNTWYIKPSVLFFMAWLCFLYFNETNFYYDCLNMFLPVSFKHPKGLKLSFSTTRSKKNKLSLENLKDSHLPFIKELYKDRKAPVIPLDSSLIKATCSYCLNPKVKAEFLKQWGSSPRGGVDPNIYYIGRTTLFKRRFNNHLKADSGTKLHVFLNLVGWEHFNISIIEECSPEVQGARENFYLQKYLPILNTTFSSSFSESAIYSSLNSKLAELRKTQGNIIGQSIPTYVYDVNENGISKTFVKYNSITEASYSPLFFFYLIKKRGRGTSFPRGEASSIEKRARGTLGLYLDTNVPFKNKLYLSQPILDFEATFKLVKGLTKDLKLNNNVAKGVWAYDAKTLNLIVGSPFSSKTQAASSIGISRNVITYFIDTWKPEGVKGTYLFSRQLDVKEVEKLL</sequence>
<gene>
    <name evidence="2" type="primary">orf476</name>
</gene>
<protein>
    <recommendedName>
        <fullName evidence="1">GIY-YIG domain-containing protein</fullName>
    </recommendedName>
</protein>
<dbReference type="InterPro" id="IPR003647">
    <property type="entry name" value="Intron_nuc_1_rpt"/>
</dbReference>
<dbReference type="InterPro" id="IPR000305">
    <property type="entry name" value="GIY-YIG_endonuc"/>
</dbReference>
<dbReference type="Pfam" id="PF07453">
    <property type="entry name" value="NUMOD1"/>
    <property type="match status" value="1"/>
</dbReference>
<reference evidence="2" key="1">
    <citation type="submission" date="2021-02" db="EMBL/GenBank/DDBJ databases">
        <authorList>
            <person name="Yu H."/>
            <person name="He Y."/>
            <person name="Yang F."/>
        </authorList>
    </citation>
    <scope>NUCLEOTIDE SEQUENCE</scope>
</reference>
<dbReference type="InterPro" id="IPR035901">
    <property type="entry name" value="GIY-YIG_endonuc_sf"/>
</dbReference>
<evidence type="ECO:0000313" key="2">
    <source>
        <dbReference type="EMBL" id="QTT58105.1"/>
    </source>
</evidence>
<dbReference type="Pfam" id="PF01541">
    <property type="entry name" value="GIY-YIG"/>
    <property type="match status" value="1"/>
</dbReference>
<dbReference type="SMART" id="SM00497">
    <property type="entry name" value="IENR1"/>
    <property type="match status" value="2"/>
</dbReference>
<feature type="domain" description="GIY-YIG" evidence="1">
    <location>
        <begin position="195"/>
        <end position="273"/>
    </location>
</feature>
<dbReference type="RefSeq" id="YP_010248827.1">
    <property type="nucleotide sequence ID" value="NC_060329.1"/>
</dbReference>
<evidence type="ECO:0000259" key="1">
    <source>
        <dbReference type="SMART" id="SM00465"/>
    </source>
</evidence>
<geneLocation type="mitochondrion" evidence="2"/>
<proteinExistence type="predicted"/>
<keyword evidence="2" id="KW-0496">Mitochondrion</keyword>
<dbReference type="EMBL" id="MW557546">
    <property type="protein sequence ID" value="QTT58105.1"/>
    <property type="molecule type" value="Genomic_DNA"/>
</dbReference>
<dbReference type="SUPFAM" id="SSF82771">
    <property type="entry name" value="GIY-YIG endonuclease"/>
    <property type="match status" value="1"/>
</dbReference>
<dbReference type="GeneID" id="70588169"/>
<accession>A0A8A9WFJ0</accession>
<organism evidence="2">
    <name type="scientific">Macrophomina phaseolina</name>
    <dbReference type="NCBI Taxonomy" id="35725"/>
    <lineage>
        <taxon>Eukaryota</taxon>
        <taxon>Fungi</taxon>
        <taxon>Dikarya</taxon>
        <taxon>Ascomycota</taxon>
        <taxon>Pezizomycotina</taxon>
        <taxon>Dothideomycetes</taxon>
        <taxon>Dothideomycetes incertae sedis</taxon>
        <taxon>Botryosphaeriales</taxon>
        <taxon>Botryosphaeriaceae</taxon>
        <taxon>Macrophomina</taxon>
    </lineage>
</organism>
<dbReference type="InterPro" id="IPR010896">
    <property type="entry name" value="NUMOD1"/>
</dbReference>